<reference evidence="3 4" key="1">
    <citation type="submission" date="2019-04" db="EMBL/GenBank/DDBJ databases">
        <title>High contiguity whole genome sequence and gene annotation resource for two Venturia nashicola isolates.</title>
        <authorList>
            <person name="Prokchorchik M."/>
            <person name="Won K."/>
            <person name="Lee Y."/>
            <person name="Choi E.D."/>
            <person name="Segonzac C."/>
            <person name="Sohn K.H."/>
        </authorList>
    </citation>
    <scope>NUCLEOTIDE SEQUENCE [LARGE SCALE GENOMIC DNA]</scope>
    <source>
        <strain evidence="3 4">PRI2</strain>
    </source>
</reference>
<dbReference type="Pfam" id="PF13409">
    <property type="entry name" value="GST_N_2"/>
    <property type="match status" value="1"/>
</dbReference>
<evidence type="ECO:0000256" key="1">
    <source>
        <dbReference type="SAM" id="MobiDB-lite"/>
    </source>
</evidence>
<dbReference type="InterPro" id="IPR004045">
    <property type="entry name" value="Glutathione_S-Trfase_N"/>
</dbReference>
<feature type="domain" description="GST N-terminal" evidence="2">
    <location>
        <begin position="6"/>
        <end position="101"/>
    </location>
</feature>
<dbReference type="Gene3D" id="1.20.1050.10">
    <property type="match status" value="1"/>
</dbReference>
<proteinExistence type="predicted"/>
<sequence length="255" mass="28334">MPPQIPTMTLIYHPLSPYSRKVYMLAHELDLTSQITLQKVVVCPILNYPGWSDNNADLVSAGNPLAKIPTLVIHDPEAGDVPIFDSRAICETLRDMAVSNSSSTSATRNQGWLEIARERTLASIADGILDAQILITYETTLRAEKNILMPEWIQGQTAKIQRSLDALERDFAGTKFLSQTGGMGEVAVAVAIDCTESRVKNGDWKVGRPELAKWWEGWRERESFEMTKPSLDWKTGRKADLGPLPADPKLLGSRM</sequence>
<protein>
    <submittedName>
        <fullName evidence="3">Aquaporin-like protein</fullName>
    </submittedName>
</protein>
<dbReference type="InterPro" id="IPR036249">
    <property type="entry name" value="Thioredoxin-like_sf"/>
</dbReference>
<dbReference type="PROSITE" id="PS50404">
    <property type="entry name" value="GST_NTER"/>
    <property type="match status" value="1"/>
</dbReference>
<comment type="caution">
    <text evidence="3">The sequence shown here is derived from an EMBL/GenBank/DDBJ whole genome shotgun (WGS) entry which is preliminary data.</text>
</comment>
<organism evidence="3 4">
    <name type="scientific">Venturia nashicola</name>
    <dbReference type="NCBI Taxonomy" id="86259"/>
    <lineage>
        <taxon>Eukaryota</taxon>
        <taxon>Fungi</taxon>
        <taxon>Dikarya</taxon>
        <taxon>Ascomycota</taxon>
        <taxon>Pezizomycotina</taxon>
        <taxon>Dothideomycetes</taxon>
        <taxon>Pleosporomycetidae</taxon>
        <taxon>Venturiales</taxon>
        <taxon>Venturiaceae</taxon>
        <taxon>Venturia</taxon>
    </lineage>
</organism>
<dbReference type="SUPFAM" id="SSF52833">
    <property type="entry name" value="Thioredoxin-like"/>
    <property type="match status" value="1"/>
</dbReference>
<dbReference type="STRING" id="86259.A0A4Z1P4H4"/>
<name>A0A4Z1P4H4_9PEZI</name>
<dbReference type="SUPFAM" id="SSF47616">
    <property type="entry name" value="GST C-terminal domain-like"/>
    <property type="match status" value="1"/>
</dbReference>
<gene>
    <name evidence="3" type="ORF">E6O75_ATG04839</name>
</gene>
<keyword evidence="4" id="KW-1185">Reference proteome</keyword>
<dbReference type="Gene3D" id="3.40.30.10">
    <property type="entry name" value="Glutaredoxin"/>
    <property type="match status" value="1"/>
</dbReference>
<feature type="region of interest" description="Disordered" evidence="1">
    <location>
        <begin position="235"/>
        <end position="255"/>
    </location>
</feature>
<dbReference type="AlphaFoldDB" id="A0A4Z1P4H4"/>
<evidence type="ECO:0000313" key="4">
    <source>
        <dbReference type="Proteomes" id="UP000298493"/>
    </source>
</evidence>
<accession>A0A4Z1P4H4</accession>
<dbReference type="CDD" id="cd03205">
    <property type="entry name" value="GST_C_6"/>
    <property type="match status" value="1"/>
</dbReference>
<dbReference type="InterPro" id="IPR036282">
    <property type="entry name" value="Glutathione-S-Trfase_C_sf"/>
</dbReference>
<evidence type="ECO:0000259" key="2">
    <source>
        <dbReference type="PROSITE" id="PS50404"/>
    </source>
</evidence>
<dbReference type="Proteomes" id="UP000298493">
    <property type="component" value="Unassembled WGS sequence"/>
</dbReference>
<evidence type="ECO:0000313" key="3">
    <source>
        <dbReference type="EMBL" id="TID21444.1"/>
    </source>
</evidence>
<dbReference type="EMBL" id="SNSC02000009">
    <property type="protein sequence ID" value="TID21444.1"/>
    <property type="molecule type" value="Genomic_DNA"/>
</dbReference>